<evidence type="ECO:0000313" key="1">
    <source>
        <dbReference type="EMBL" id="KAJ1942023.1"/>
    </source>
</evidence>
<accession>A0ACC1J8M9</accession>
<proteinExistence type="predicted"/>
<protein>
    <submittedName>
        <fullName evidence="1">Uncharacterized protein</fullName>
    </submittedName>
</protein>
<name>A0ACC1J8M9_9FUNG</name>
<dbReference type="Proteomes" id="UP001150603">
    <property type="component" value="Unassembled WGS sequence"/>
</dbReference>
<comment type="caution">
    <text evidence="1">The sequence shown here is derived from an EMBL/GenBank/DDBJ whole genome shotgun (WGS) entry which is preliminary data.</text>
</comment>
<reference evidence="1" key="1">
    <citation type="submission" date="2022-07" db="EMBL/GenBank/DDBJ databases">
        <title>Phylogenomic reconstructions and comparative analyses of Kickxellomycotina fungi.</title>
        <authorList>
            <person name="Reynolds N.K."/>
            <person name="Stajich J.E."/>
            <person name="Barry K."/>
            <person name="Grigoriev I.V."/>
            <person name="Crous P."/>
            <person name="Smith M.E."/>
        </authorList>
    </citation>
    <scope>NUCLEOTIDE SEQUENCE</scope>
    <source>
        <strain evidence="1">NRRL 5244</strain>
    </source>
</reference>
<evidence type="ECO:0000313" key="2">
    <source>
        <dbReference type="Proteomes" id="UP001150603"/>
    </source>
</evidence>
<organism evidence="1 2">
    <name type="scientific">Linderina macrospora</name>
    <dbReference type="NCBI Taxonomy" id="4868"/>
    <lineage>
        <taxon>Eukaryota</taxon>
        <taxon>Fungi</taxon>
        <taxon>Fungi incertae sedis</taxon>
        <taxon>Zoopagomycota</taxon>
        <taxon>Kickxellomycotina</taxon>
        <taxon>Kickxellomycetes</taxon>
        <taxon>Kickxellales</taxon>
        <taxon>Kickxellaceae</taxon>
        <taxon>Linderina</taxon>
    </lineage>
</organism>
<sequence length="406" mass="44588">MEQIRYVKIPTAETRTEPDTHVEYALQVQGPVRSWTVWHRYNDFVAFAYDLSREFPGASPPVPLPPKTLTSWFSKLTAPASGTGASSQLDFIEERRHGLERFVQSMITCEDTRWRSSQSLQKFLAPAGKTARYLASKGSSDVESDSGWVTAASWLDDMRGAEQTVRDVRQCILKRENALTRNEVSISHQCTMQAKRKLGDLTKALKELEHGLEVIGRSLTAGELLRRQDMLAGLGEEKVNLTRMVLGPGVVVSSSDKAALLDGATADANGGTRVLGRAGSGLNNNATTFNMPGAMPVRVSSSAGQGNGRAQPRSRRIFGNNNAPQETNETRGLDNQGLLQLQVDRMKEQDLAVAGFSQLLQRQCEMGMAIGTELDLQNQLLSELDQDLDRTGSKLATARRQANQLN</sequence>
<keyword evidence="2" id="KW-1185">Reference proteome</keyword>
<dbReference type="EMBL" id="JANBPW010002086">
    <property type="protein sequence ID" value="KAJ1942023.1"/>
    <property type="molecule type" value="Genomic_DNA"/>
</dbReference>
<gene>
    <name evidence="1" type="ORF">FBU59_003324</name>
</gene>